<sequence>MGKSPPCSSSPISLSSSICRSSKTKGINITLGNDYLASQGLVSLRDIWIGIHYGK</sequence>
<dbReference type="GO" id="GO:0003964">
    <property type="term" value="F:RNA-directed DNA polymerase activity"/>
    <property type="evidence" value="ECO:0007669"/>
    <property type="project" value="UniProtKB-KW"/>
</dbReference>
<keyword evidence="1" id="KW-0808">Transferase</keyword>
<protein>
    <submittedName>
        <fullName evidence="1">Retron-type RNA-directed DNA polymerase</fullName>
    </submittedName>
</protein>
<dbReference type="EMBL" id="CP019628">
    <property type="protein sequence ID" value="AQQ02039.1"/>
    <property type="molecule type" value="Genomic_DNA"/>
</dbReference>
<dbReference type="STRING" id="247523.B0W48_07045"/>
<proteinExistence type="predicted"/>
<keyword evidence="1" id="KW-0695">RNA-directed DNA polymerase</keyword>
<organism evidence="1 2">
    <name type="scientific">Pseudoalteromonas aliena</name>
    <dbReference type="NCBI Taxonomy" id="247523"/>
    <lineage>
        <taxon>Bacteria</taxon>
        <taxon>Pseudomonadati</taxon>
        <taxon>Pseudomonadota</taxon>
        <taxon>Gammaproteobacteria</taxon>
        <taxon>Alteromonadales</taxon>
        <taxon>Pseudoalteromonadaceae</taxon>
        <taxon>Pseudoalteromonas</taxon>
    </lineage>
</organism>
<name>A0A1Q2H3U7_9GAMM</name>
<dbReference type="AlphaFoldDB" id="A0A1Q2H3U7"/>
<dbReference type="Proteomes" id="UP000188243">
    <property type="component" value="Chromosome"/>
</dbReference>
<dbReference type="KEGG" id="paln:B0W48_07045"/>
<evidence type="ECO:0000313" key="2">
    <source>
        <dbReference type="Proteomes" id="UP000188243"/>
    </source>
</evidence>
<keyword evidence="1" id="KW-0548">Nucleotidyltransferase</keyword>
<reference evidence="1 2" key="1">
    <citation type="submission" date="2017-02" db="EMBL/GenBank/DDBJ databases">
        <title>Complete genome sequence of the cold-active Pseudoalteromonas aliena strain EH1 isolated from Arctic seawater.</title>
        <authorList>
            <person name="Kim E."/>
            <person name="Heo E."/>
            <person name="Kim H."/>
            <person name="Kim D."/>
        </authorList>
    </citation>
    <scope>NUCLEOTIDE SEQUENCE [LARGE SCALE GENOMIC DNA]</scope>
    <source>
        <strain evidence="1 2">EH1</strain>
    </source>
</reference>
<gene>
    <name evidence="1" type="ORF">B0W48_07045</name>
</gene>
<accession>A0A1Q2H3U7</accession>
<evidence type="ECO:0000313" key="1">
    <source>
        <dbReference type="EMBL" id="AQQ02039.1"/>
    </source>
</evidence>